<keyword evidence="2" id="KW-1133">Transmembrane helix</keyword>
<dbReference type="InterPro" id="IPR025187">
    <property type="entry name" value="DUF4112"/>
</dbReference>
<dbReference type="EMBL" id="MU853562">
    <property type="protein sequence ID" value="KAK4146403.1"/>
    <property type="molecule type" value="Genomic_DNA"/>
</dbReference>
<dbReference type="PANTHER" id="PTHR35519">
    <property type="entry name" value="MEMBRANE PROTEINS"/>
    <property type="match status" value="1"/>
</dbReference>
<proteinExistence type="predicted"/>
<name>A0AAN6V7P0_9PEZI</name>
<evidence type="ECO:0000313" key="4">
    <source>
        <dbReference type="Proteomes" id="UP001302676"/>
    </source>
</evidence>
<accession>A0AAN6V7P0</accession>
<keyword evidence="2" id="KW-0472">Membrane</keyword>
<organism evidence="3 4">
    <name type="scientific">Dichotomopilus funicola</name>
    <dbReference type="NCBI Taxonomy" id="1934379"/>
    <lineage>
        <taxon>Eukaryota</taxon>
        <taxon>Fungi</taxon>
        <taxon>Dikarya</taxon>
        <taxon>Ascomycota</taxon>
        <taxon>Pezizomycotina</taxon>
        <taxon>Sordariomycetes</taxon>
        <taxon>Sordariomycetidae</taxon>
        <taxon>Sordariales</taxon>
        <taxon>Chaetomiaceae</taxon>
        <taxon>Dichotomopilus</taxon>
    </lineage>
</organism>
<evidence type="ECO:0000256" key="1">
    <source>
        <dbReference type="SAM" id="MobiDB-lite"/>
    </source>
</evidence>
<feature type="transmembrane region" description="Helical" evidence="2">
    <location>
        <begin position="83"/>
        <end position="110"/>
    </location>
</feature>
<dbReference type="RefSeq" id="XP_062639774.1">
    <property type="nucleotide sequence ID" value="XM_062785652.1"/>
</dbReference>
<reference evidence="3" key="2">
    <citation type="submission" date="2023-05" db="EMBL/GenBank/DDBJ databases">
        <authorList>
            <consortium name="Lawrence Berkeley National Laboratory"/>
            <person name="Steindorff A."/>
            <person name="Hensen N."/>
            <person name="Bonometti L."/>
            <person name="Westerberg I."/>
            <person name="Brannstrom I.O."/>
            <person name="Guillou S."/>
            <person name="Cros-Aarteil S."/>
            <person name="Calhoun S."/>
            <person name="Haridas S."/>
            <person name="Kuo A."/>
            <person name="Mondo S."/>
            <person name="Pangilinan J."/>
            <person name="Riley R."/>
            <person name="Labutti K."/>
            <person name="Andreopoulos B."/>
            <person name="Lipzen A."/>
            <person name="Chen C."/>
            <person name="Yanf M."/>
            <person name="Daum C."/>
            <person name="Ng V."/>
            <person name="Clum A."/>
            <person name="Ohm R."/>
            <person name="Martin F."/>
            <person name="Silar P."/>
            <person name="Natvig D."/>
            <person name="Lalanne C."/>
            <person name="Gautier V."/>
            <person name="Ament-Velasquez S.L."/>
            <person name="Kruys A."/>
            <person name="Hutchinson M.I."/>
            <person name="Powell A.J."/>
            <person name="Barry K."/>
            <person name="Miller A.N."/>
            <person name="Grigoriev I.V."/>
            <person name="Debuchy R."/>
            <person name="Gladieux P."/>
            <person name="Thoren M.H."/>
            <person name="Johannesson H."/>
        </authorList>
    </citation>
    <scope>NUCLEOTIDE SEQUENCE</scope>
    <source>
        <strain evidence="3">CBS 141.50</strain>
    </source>
</reference>
<sequence>MNAAVNILGKQALKRYGKKKPNSDNPYMETVTIEKNGRTKTKRRERPIPEGLSKNDAKILRRVRRRAYRWDQQFHCCCFSFRFGWSAILGLIPIVGDALEVLISLSIVRTASKVDGGLPKRLYSMMITFIILDFAFGFIPVLGDAVDFAFRANTRNAWLLDSYLTEKAKALREGVVKDEEEGTKVSVPAELTVSPQDRDVEEGIEPIRELEPIGSAPPAAVPPAWTPAPKVGAPPLSSRSLTGRQARDPREKN</sequence>
<gene>
    <name evidence="3" type="ORF">C8A04DRAFT_9845</name>
</gene>
<keyword evidence="4" id="KW-1185">Reference proteome</keyword>
<evidence type="ECO:0000313" key="3">
    <source>
        <dbReference type="EMBL" id="KAK4146403.1"/>
    </source>
</evidence>
<dbReference type="Pfam" id="PF13430">
    <property type="entry name" value="DUF4112"/>
    <property type="match status" value="1"/>
</dbReference>
<feature type="transmembrane region" description="Helical" evidence="2">
    <location>
        <begin position="122"/>
        <end position="143"/>
    </location>
</feature>
<dbReference type="GeneID" id="87822265"/>
<reference evidence="3" key="1">
    <citation type="journal article" date="2023" name="Mol. Phylogenet. Evol.">
        <title>Genome-scale phylogeny and comparative genomics of the fungal order Sordariales.</title>
        <authorList>
            <person name="Hensen N."/>
            <person name="Bonometti L."/>
            <person name="Westerberg I."/>
            <person name="Brannstrom I.O."/>
            <person name="Guillou S."/>
            <person name="Cros-Aarteil S."/>
            <person name="Calhoun S."/>
            <person name="Haridas S."/>
            <person name="Kuo A."/>
            <person name="Mondo S."/>
            <person name="Pangilinan J."/>
            <person name="Riley R."/>
            <person name="LaButti K."/>
            <person name="Andreopoulos B."/>
            <person name="Lipzen A."/>
            <person name="Chen C."/>
            <person name="Yan M."/>
            <person name="Daum C."/>
            <person name="Ng V."/>
            <person name="Clum A."/>
            <person name="Steindorff A."/>
            <person name="Ohm R.A."/>
            <person name="Martin F."/>
            <person name="Silar P."/>
            <person name="Natvig D.O."/>
            <person name="Lalanne C."/>
            <person name="Gautier V."/>
            <person name="Ament-Velasquez S.L."/>
            <person name="Kruys A."/>
            <person name="Hutchinson M.I."/>
            <person name="Powell A.J."/>
            <person name="Barry K."/>
            <person name="Miller A.N."/>
            <person name="Grigoriev I.V."/>
            <person name="Debuchy R."/>
            <person name="Gladieux P."/>
            <person name="Hiltunen Thoren M."/>
            <person name="Johannesson H."/>
        </authorList>
    </citation>
    <scope>NUCLEOTIDE SEQUENCE</scope>
    <source>
        <strain evidence="3">CBS 141.50</strain>
    </source>
</reference>
<dbReference type="PANTHER" id="PTHR35519:SF2">
    <property type="entry name" value="PH DOMAIN PROTEIN"/>
    <property type="match status" value="1"/>
</dbReference>
<dbReference type="Proteomes" id="UP001302676">
    <property type="component" value="Unassembled WGS sequence"/>
</dbReference>
<protein>
    <submittedName>
        <fullName evidence="3">Uncharacterized protein</fullName>
    </submittedName>
</protein>
<keyword evidence="2" id="KW-0812">Transmembrane</keyword>
<comment type="caution">
    <text evidence="3">The sequence shown here is derived from an EMBL/GenBank/DDBJ whole genome shotgun (WGS) entry which is preliminary data.</text>
</comment>
<dbReference type="AlphaFoldDB" id="A0AAN6V7P0"/>
<evidence type="ECO:0000256" key="2">
    <source>
        <dbReference type="SAM" id="Phobius"/>
    </source>
</evidence>
<feature type="region of interest" description="Disordered" evidence="1">
    <location>
        <begin position="196"/>
        <end position="253"/>
    </location>
</feature>